<protein>
    <recommendedName>
        <fullName evidence="4">Catalytic LigB subunit of aromatic ring-opening dioxygenase</fullName>
    </recommendedName>
</protein>
<feature type="region of interest" description="Disordered" evidence="1">
    <location>
        <begin position="63"/>
        <end position="85"/>
    </location>
</feature>
<organism evidence="2 3">
    <name type="scientific">Sphaerimonospora cavernae</name>
    <dbReference type="NCBI Taxonomy" id="1740611"/>
    <lineage>
        <taxon>Bacteria</taxon>
        <taxon>Bacillati</taxon>
        <taxon>Actinomycetota</taxon>
        <taxon>Actinomycetes</taxon>
        <taxon>Streptosporangiales</taxon>
        <taxon>Streptosporangiaceae</taxon>
        <taxon>Sphaerimonospora</taxon>
    </lineage>
</organism>
<comment type="caution">
    <text evidence="2">The sequence shown here is derived from an EMBL/GenBank/DDBJ whole genome shotgun (WGS) entry which is preliminary data.</text>
</comment>
<reference evidence="2 3" key="1">
    <citation type="submission" date="2024-09" db="EMBL/GenBank/DDBJ databases">
        <authorList>
            <person name="Sun Q."/>
            <person name="Mori K."/>
        </authorList>
    </citation>
    <scope>NUCLEOTIDE SEQUENCE [LARGE SCALE GENOMIC DNA]</scope>
    <source>
        <strain evidence="2 3">TBRC 1851</strain>
    </source>
</reference>
<evidence type="ECO:0000313" key="2">
    <source>
        <dbReference type="EMBL" id="MFC0865894.1"/>
    </source>
</evidence>
<evidence type="ECO:0000256" key="1">
    <source>
        <dbReference type="SAM" id="MobiDB-lite"/>
    </source>
</evidence>
<keyword evidence="3" id="KW-1185">Reference proteome</keyword>
<feature type="compositionally biased region" description="Low complexity" evidence="1">
    <location>
        <begin position="70"/>
        <end position="80"/>
    </location>
</feature>
<gene>
    <name evidence="2" type="ORF">ACFHYQ_26700</name>
</gene>
<dbReference type="RefSeq" id="WP_394303899.1">
    <property type="nucleotide sequence ID" value="NZ_JBHMQT010000059.1"/>
</dbReference>
<name>A0ABV6UCN3_9ACTN</name>
<dbReference type="EMBL" id="JBHMQT010000059">
    <property type="protein sequence ID" value="MFC0865894.1"/>
    <property type="molecule type" value="Genomic_DNA"/>
</dbReference>
<evidence type="ECO:0000313" key="3">
    <source>
        <dbReference type="Proteomes" id="UP001589870"/>
    </source>
</evidence>
<dbReference type="Gene3D" id="3.40.830.10">
    <property type="entry name" value="LigB-like"/>
    <property type="match status" value="1"/>
</dbReference>
<dbReference type="Proteomes" id="UP001589870">
    <property type="component" value="Unassembled WGS sequence"/>
</dbReference>
<accession>A0ABV6UCN3</accession>
<sequence>MIVAACCVPQTPLLLPGLTGGPVAEVEELRTAALAAVKTVVGQTLVGGGADEIVVVGGAPRTGSYPADAPTPAGRLAPAPGRRPAPGSLPVPLAVGRSLLAGHPVPLTLQGVDEHASPRSCGELGHEIAARPGRIGLVVVGDGSARRGEKAPGYVDPRALEADASIGDALASADLPALAALDPGLCDDLLIRGRAVWQVMAAATESTSQTQGTSWTAHTLYGDAPFGVAYWSVTWLPHPPPHPLP</sequence>
<proteinExistence type="predicted"/>
<evidence type="ECO:0008006" key="4">
    <source>
        <dbReference type="Google" id="ProtNLM"/>
    </source>
</evidence>